<dbReference type="RefSeq" id="WP_171354313.1">
    <property type="nucleotide sequence ID" value="NZ_JBJZOQ010000022.1"/>
</dbReference>
<evidence type="ECO:0000313" key="2">
    <source>
        <dbReference type="EMBL" id="NOJ26266.1"/>
    </source>
</evidence>
<dbReference type="Pfam" id="PF01590">
    <property type="entry name" value="GAF"/>
    <property type="match status" value="1"/>
</dbReference>
<name>A0AAP6ZQD1_9VIBR</name>
<protein>
    <recommendedName>
        <fullName evidence="1">GAF domain-containing protein</fullName>
    </recommendedName>
</protein>
<feature type="domain" description="GAF" evidence="1">
    <location>
        <begin position="77"/>
        <end position="146"/>
    </location>
</feature>
<sequence>MRNQNILSQKPFQSFEEASRFTLRYLHEKYGYGAWMMTRKNDNDWVILQIETSKYSIEEQTVLAWSDSMCCRMIEGAGPRWAPAVDHVESYVNAPIYQAQTIKSYVGIPICYPDGELFGTLCAIDTEASARVPFDGLATVELVAKLLSSLLQLELERNTLSSQQLSLLPEPLKDGETGFLNRVGWSLYLEKEQSNVRALGTPLYVIAIEAQSMLADKKRDRRSDLMLIRNLLNDCVANHGYLARLNESIFMVLLHDVLDDGFQAISQSLTSEFSAHGLDVQFGVKKHSYGEALDGTVMGAIRSTKVDL</sequence>
<evidence type="ECO:0000259" key="1">
    <source>
        <dbReference type="Pfam" id="PF01590"/>
    </source>
</evidence>
<dbReference type="AlphaFoldDB" id="A0AAP6ZQD1"/>
<reference evidence="2 3" key="1">
    <citation type="submission" date="2019-09" db="EMBL/GenBank/DDBJ databases">
        <title>Draft genome sequencing and comparative genomics of hatchery-associated Vibrios.</title>
        <authorList>
            <person name="Kehlet-Delgado H."/>
            <person name="Mueller R.S."/>
        </authorList>
    </citation>
    <scope>NUCLEOTIDE SEQUENCE [LARGE SCALE GENOMIC DNA]</scope>
    <source>
        <strain evidence="2 3">09-121-3</strain>
    </source>
</reference>
<accession>A0AAP6ZQD1</accession>
<dbReference type="InterPro" id="IPR003018">
    <property type="entry name" value="GAF"/>
</dbReference>
<proteinExistence type="predicted"/>
<gene>
    <name evidence="2" type="ORF">F0238_26575</name>
</gene>
<dbReference type="SUPFAM" id="SSF55781">
    <property type="entry name" value="GAF domain-like"/>
    <property type="match status" value="1"/>
</dbReference>
<comment type="caution">
    <text evidence="2">The sequence shown here is derived from an EMBL/GenBank/DDBJ whole genome shotgun (WGS) entry which is preliminary data.</text>
</comment>
<dbReference type="EMBL" id="VTXP01000031">
    <property type="protein sequence ID" value="NOJ26266.1"/>
    <property type="molecule type" value="Genomic_DNA"/>
</dbReference>
<dbReference type="Proteomes" id="UP000576645">
    <property type="component" value="Unassembled WGS sequence"/>
</dbReference>
<organism evidence="2 3">
    <name type="scientific">Vibrio coralliilyticus</name>
    <dbReference type="NCBI Taxonomy" id="190893"/>
    <lineage>
        <taxon>Bacteria</taxon>
        <taxon>Pseudomonadati</taxon>
        <taxon>Pseudomonadota</taxon>
        <taxon>Gammaproteobacteria</taxon>
        <taxon>Vibrionales</taxon>
        <taxon>Vibrionaceae</taxon>
        <taxon>Vibrio</taxon>
    </lineage>
</organism>
<evidence type="ECO:0000313" key="3">
    <source>
        <dbReference type="Proteomes" id="UP000576645"/>
    </source>
</evidence>
<dbReference type="InterPro" id="IPR029016">
    <property type="entry name" value="GAF-like_dom_sf"/>
</dbReference>
<dbReference type="Gene3D" id="3.30.450.40">
    <property type="match status" value="1"/>
</dbReference>